<sequence length="131" mass="15096">MASVTQEAEQCEEGDDDVFYVTNGRTNTNHSNTNGAGERVKTIDRYGFIIGANISSATPTTNGALPRMVYMSRERKWLNMFSNWDYWMSKKFFKVKERCRKGIPDSVRAQAWQYLSRSTYFQTDASSTYQV</sequence>
<dbReference type="AlphaFoldDB" id="A0A7J7J4W6"/>
<dbReference type="GO" id="GO:0005096">
    <property type="term" value="F:GTPase activator activity"/>
    <property type="evidence" value="ECO:0007669"/>
    <property type="project" value="TreeGrafter"/>
</dbReference>
<gene>
    <name evidence="1" type="ORF">EB796_020961</name>
</gene>
<dbReference type="Gene3D" id="1.10.10.750">
    <property type="entry name" value="Ypt/Rab-GAP domain of gyp1p, domain 1"/>
    <property type="match status" value="1"/>
</dbReference>
<dbReference type="EMBL" id="VXIV02003148">
    <property type="protein sequence ID" value="KAF6020711.1"/>
    <property type="molecule type" value="Genomic_DNA"/>
</dbReference>
<protein>
    <submittedName>
        <fullName evidence="1">TBC1D10B</fullName>
    </submittedName>
</protein>
<dbReference type="PANTHER" id="PTHR47219:SF17">
    <property type="entry name" value="TBC1 DOMAIN FAMILY MEMBER 10B"/>
    <property type="match status" value="1"/>
</dbReference>
<proteinExistence type="predicted"/>
<dbReference type="Proteomes" id="UP000593567">
    <property type="component" value="Unassembled WGS sequence"/>
</dbReference>
<evidence type="ECO:0000313" key="1">
    <source>
        <dbReference type="EMBL" id="KAF6020711.1"/>
    </source>
</evidence>
<keyword evidence="2" id="KW-1185">Reference proteome</keyword>
<dbReference type="PANTHER" id="PTHR47219">
    <property type="entry name" value="RAB GTPASE-ACTIVATING PROTEIN 1-LIKE"/>
    <property type="match status" value="1"/>
</dbReference>
<dbReference type="FunFam" id="1.10.10.750:FF:000001">
    <property type="entry name" value="TBC1 domain family member 10A"/>
    <property type="match status" value="1"/>
</dbReference>
<dbReference type="GO" id="GO:0031267">
    <property type="term" value="F:small GTPase binding"/>
    <property type="evidence" value="ECO:0007669"/>
    <property type="project" value="TreeGrafter"/>
</dbReference>
<comment type="caution">
    <text evidence="1">The sequence shown here is derived from an EMBL/GenBank/DDBJ whole genome shotgun (WGS) entry which is preliminary data.</text>
</comment>
<dbReference type="SUPFAM" id="SSF47923">
    <property type="entry name" value="Ypt/Rab-GAP domain of gyp1p"/>
    <property type="match status" value="1"/>
</dbReference>
<evidence type="ECO:0000313" key="2">
    <source>
        <dbReference type="Proteomes" id="UP000593567"/>
    </source>
</evidence>
<dbReference type="InterPro" id="IPR035969">
    <property type="entry name" value="Rab-GAP_TBC_sf"/>
</dbReference>
<organism evidence="1 2">
    <name type="scientific">Bugula neritina</name>
    <name type="common">Brown bryozoan</name>
    <name type="synonym">Sertularia neritina</name>
    <dbReference type="NCBI Taxonomy" id="10212"/>
    <lineage>
        <taxon>Eukaryota</taxon>
        <taxon>Metazoa</taxon>
        <taxon>Spiralia</taxon>
        <taxon>Lophotrochozoa</taxon>
        <taxon>Bryozoa</taxon>
        <taxon>Gymnolaemata</taxon>
        <taxon>Cheilostomatida</taxon>
        <taxon>Flustrina</taxon>
        <taxon>Buguloidea</taxon>
        <taxon>Bugulidae</taxon>
        <taxon>Bugula</taxon>
    </lineage>
</organism>
<dbReference type="InterPro" id="IPR050302">
    <property type="entry name" value="Rab_GAP_TBC_domain"/>
</dbReference>
<reference evidence="1" key="1">
    <citation type="submission" date="2020-06" db="EMBL/GenBank/DDBJ databases">
        <title>Draft genome of Bugula neritina, a colonial animal packing powerful symbionts and potential medicines.</title>
        <authorList>
            <person name="Rayko M."/>
        </authorList>
    </citation>
    <scope>NUCLEOTIDE SEQUENCE [LARGE SCALE GENOMIC DNA]</scope>
    <source>
        <strain evidence="1">Kwan_BN1</strain>
    </source>
</reference>
<dbReference type="OrthoDB" id="159449at2759"/>
<accession>A0A7J7J4W6</accession>
<name>A0A7J7J4W6_BUGNE</name>